<dbReference type="GO" id="GO:0046872">
    <property type="term" value="F:metal ion binding"/>
    <property type="evidence" value="ECO:0007669"/>
    <property type="project" value="InterPro"/>
</dbReference>
<accession>A0A512DRJ5</accession>
<dbReference type="AlphaFoldDB" id="A0A512DRJ5"/>
<reference evidence="2 3" key="1">
    <citation type="submission" date="2019-07" db="EMBL/GenBank/DDBJ databases">
        <title>Whole genome shotgun sequence of Skermanella aerolata NBRC 106429.</title>
        <authorList>
            <person name="Hosoyama A."/>
            <person name="Uohara A."/>
            <person name="Ohji S."/>
            <person name="Ichikawa N."/>
        </authorList>
    </citation>
    <scope>NUCLEOTIDE SEQUENCE [LARGE SCALE GENOMIC DNA]</scope>
    <source>
        <strain evidence="2 3">NBRC 106429</strain>
    </source>
</reference>
<dbReference type="InterPro" id="IPR012347">
    <property type="entry name" value="Ferritin-like"/>
</dbReference>
<dbReference type="Pfam" id="PF02915">
    <property type="entry name" value="Rubrerythrin"/>
    <property type="match status" value="1"/>
</dbReference>
<dbReference type="GO" id="GO:0016491">
    <property type="term" value="F:oxidoreductase activity"/>
    <property type="evidence" value="ECO:0007669"/>
    <property type="project" value="InterPro"/>
</dbReference>
<evidence type="ECO:0000313" key="3">
    <source>
        <dbReference type="Proteomes" id="UP000321523"/>
    </source>
</evidence>
<evidence type="ECO:0000259" key="1">
    <source>
        <dbReference type="Pfam" id="PF02915"/>
    </source>
</evidence>
<dbReference type="CDD" id="cd01045">
    <property type="entry name" value="Ferritin_like_AB"/>
    <property type="match status" value="1"/>
</dbReference>
<dbReference type="Proteomes" id="UP000321523">
    <property type="component" value="Unassembled WGS sequence"/>
</dbReference>
<sequence length="292" mass="31498">MKLLCQEPGAPVESEADLIGIALALEWEAVRRYRQLAALMDEHGAVETAATFRALMEEERCHVAAVASVSAALTGEVPDTEPFVWRLPPEIAASWEELAGRTDLTPYRALSLAVLNEERAFAFYSYIVSAATDPAVRKQAQALALEELGHAAKLRHQRRQAWRASRQEHRDAVPLVEDLHDLAPLAAGMAAEATAVLRAAASALGSDDSSAVIRIADDLAVLSAGADLPTTPFDPTLGRKQILRSALLPLEKMAEAFSDIAEQTRDEAVMLEAQRLLGIAVGHAVALAERSR</sequence>
<dbReference type="InterPro" id="IPR009078">
    <property type="entry name" value="Ferritin-like_SF"/>
</dbReference>
<protein>
    <recommendedName>
        <fullName evidence="1">Rubrerythrin diiron-binding domain-containing protein</fullName>
    </recommendedName>
</protein>
<keyword evidence="3" id="KW-1185">Reference proteome</keyword>
<gene>
    <name evidence="2" type="ORF">SAE02_32560</name>
</gene>
<dbReference type="EMBL" id="BJYZ01000014">
    <property type="protein sequence ID" value="GEO39108.1"/>
    <property type="molecule type" value="Genomic_DNA"/>
</dbReference>
<dbReference type="SUPFAM" id="SSF47240">
    <property type="entry name" value="Ferritin-like"/>
    <property type="match status" value="1"/>
</dbReference>
<feature type="domain" description="Rubrerythrin diiron-binding" evidence="1">
    <location>
        <begin position="18"/>
        <end position="155"/>
    </location>
</feature>
<name>A0A512DRJ5_9PROT</name>
<dbReference type="OrthoDB" id="6057955at2"/>
<evidence type="ECO:0000313" key="2">
    <source>
        <dbReference type="EMBL" id="GEO39108.1"/>
    </source>
</evidence>
<dbReference type="InterPro" id="IPR003251">
    <property type="entry name" value="Rr_diiron-bd_dom"/>
</dbReference>
<proteinExistence type="predicted"/>
<dbReference type="RefSeq" id="WP_052831843.1">
    <property type="nucleotide sequence ID" value="NZ_BJYZ01000014.1"/>
</dbReference>
<organism evidence="2 3">
    <name type="scientific">Skermanella aerolata</name>
    <dbReference type="NCBI Taxonomy" id="393310"/>
    <lineage>
        <taxon>Bacteria</taxon>
        <taxon>Pseudomonadati</taxon>
        <taxon>Pseudomonadota</taxon>
        <taxon>Alphaproteobacteria</taxon>
        <taxon>Rhodospirillales</taxon>
        <taxon>Azospirillaceae</taxon>
        <taxon>Skermanella</taxon>
    </lineage>
</organism>
<dbReference type="Gene3D" id="1.20.1260.10">
    <property type="match status" value="1"/>
</dbReference>
<comment type="caution">
    <text evidence="2">The sequence shown here is derived from an EMBL/GenBank/DDBJ whole genome shotgun (WGS) entry which is preliminary data.</text>
</comment>